<dbReference type="Pfam" id="PF03799">
    <property type="entry name" value="FtsQ_DivIB_C"/>
    <property type="match status" value="1"/>
</dbReference>
<evidence type="ECO:0000313" key="12">
    <source>
        <dbReference type="Proteomes" id="UP001315686"/>
    </source>
</evidence>
<comment type="similarity">
    <text evidence="9">Belongs to the FtsQ/DivIB family. FtsQ subfamily.</text>
</comment>
<reference evidence="11 12" key="1">
    <citation type="journal article" date="2021" name="Arch. Microbiol.">
        <title>Harenicola maris gen. nov., sp. nov. isolated from the Sea of Japan shallow sediments.</title>
        <authorList>
            <person name="Romanenko L.A."/>
            <person name="Kurilenko V.V."/>
            <person name="Chernysheva N.Y."/>
            <person name="Tekutyeva L.A."/>
            <person name="Velansky P.V."/>
            <person name="Svetashev V.I."/>
            <person name="Isaeva M.P."/>
        </authorList>
    </citation>
    <scope>NUCLEOTIDE SEQUENCE [LARGE SCALE GENOMIC DNA]</scope>
    <source>
        <strain evidence="11 12">KMM 3653</strain>
    </source>
</reference>
<sequence length="293" mass="32303">MRQVGSAPPRDPAPSRLSYRMQRLWLTPVYRRAVRTGIPLAVMALAVGWFLNDADRKAAITNALAEARRSVEERPEFMVQMMAVDGATAPVAEAIRGEVPLDFPLSSFDMDLEAIRAKVESLSPVRKARVMIAPGGVLRIDVDERIPVVVWRTENGLILVDETGETVAGIAARSDRADLPVVAGTGADKHVTEALEIWQAAGPLHARMRGLLRMGERRWDVVLDRGQTIMLPEEAPVAALQRVIALDKAQDMLGRDLSVVDIRNPRRPTLRMAENAVEELRKIRGIEGDMGSQ</sequence>
<dbReference type="InterPro" id="IPR026579">
    <property type="entry name" value="FtsQ"/>
</dbReference>
<evidence type="ECO:0000256" key="8">
    <source>
        <dbReference type="ARBA" id="ARBA00023306"/>
    </source>
</evidence>
<evidence type="ECO:0000256" key="3">
    <source>
        <dbReference type="ARBA" id="ARBA00022519"/>
    </source>
</evidence>
<comment type="subcellular location">
    <subcellularLocation>
        <location evidence="9">Cell inner membrane</location>
        <topology evidence="9">Single-pass type II membrane protein</topology>
    </subcellularLocation>
    <subcellularLocation>
        <location evidence="1">Membrane</location>
    </subcellularLocation>
    <text evidence="9">Localizes to the division septum.</text>
</comment>
<feature type="domain" description="POTRA" evidence="10">
    <location>
        <begin position="77"/>
        <end position="145"/>
    </location>
</feature>
<evidence type="ECO:0000313" key="11">
    <source>
        <dbReference type="EMBL" id="MBT0956245.1"/>
    </source>
</evidence>
<dbReference type="AlphaFoldDB" id="A0AAP2G2Q7"/>
<dbReference type="PROSITE" id="PS51779">
    <property type="entry name" value="POTRA"/>
    <property type="match status" value="1"/>
</dbReference>
<dbReference type="GO" id="GO:0032153">
    <property type="term" value="C:cell division site"/>
    <property type="evidence" value="ECO:0007669"/>
    <property type="project" value="UniProtKB-UniRule"/>
</dbReference>
<keyword evidence="7 9" id="KW-0472">Membrane</keyword>
<dbReference type="GO" id="GO:0005886">
    <property type="term" value="C:plasma membrane"/>
    <property type="evidence" value="ECO:0007669"/>
    <property type="project" value="UniProtKB-SubCell"/>
</dbReference>
<dbReference type="InterPro" id="IPR045335">
    <property type="entry name" value="FtsQ_C_sf"/>
</dbReference>
<dbReference type="GO" id="GO:0090529">
    <property type="term" value="P:cell septum assembly"/>
    <property type="evidence" value="ECO:0007669"/>
    <property type="project" value="InterPro"/>
</dbReference>
<keyword evidence="8 9" id="KW-0131">Cell cycle</keyword>
<keyword evidence="2 9" id="KW-1003">Cell membrane</keyword>
<proteinExistence type="inferred from homology"/>
<keyword evidence="12" id="KW-1185">Reference proteome</keyword>
<comment type="caution">
    <text evidence="11">The sequence shown here is derived from an EMBL/GenBank/DDBJ whole genome shotgun (WGS) entry which is preliminary data.</text>
</comment>
<dbReference type="Proteomes" id="UP001315686">
    <property type="component" value="Unassembled WGS sequence"/>
</dbReference>
<accession>A0AAP2G2Q7</accession>
<dbReference type="EMBL" id="JADQAZ010000001">
    <property type="protein sequence ID" value="MBT0956245.1"/>
    <property type="molecule type" value="Genomic_DNA"/>
</dbReference>
<dbReference type="HAMAP" id="MF_00911">
    <property type="entry name" value="FtsQ_subfam"/>
    <property type="match status" value="1"/>
</dbReference>
<comment type="function">
    <text evidence="9">Essential cell division protein.</text>
</comment>
<dbReference type="PANTHER" id="PTHR35851:SF1">
    <property type="entry name" value="CELL DIVISION PROTEIN FTSQ"/>
    <property type="match status" value="1"/>
</dbReference>
<dbReference type="RefSeq" id="WP_327792452.1">
    <property type="nucleotide sequence ID" value="NZ_JADQAZ010000001.1"/>
</dbReference>
<dbReference type="InterPro" id="IPR034746">
    <property type="entry name" value="POTRA"/>
</dbReference>
<evidence type="ECO:0000256" key="5">
    <source>
        <dbReference type="ARBA" id="ARBA00022692"/>
    </source>
</evidence>
<keyword evidence="4 9" id="KW-0132">Cell division</keyword>
<dbReference type="GO" id="GO:0043093">
    <property type="term" value="P:FtsZ-dependent cytokinesis"/>
    <property type="evidence" value="ECO:0007669"/>
    <property type="project" value="UniProtKB-UniRule"/>
</dbReference>
<dbReference type="InterPro" id="IPR005548">
    <property type="entry name" value="Cell_div_FtsQ/DivIB_C"/>
</dbReference>
<evidence type="ECO:0000256" key="6">
    <source>
        <dbReference type="ARBA" id="ARBA00022989"/>
    </source>
</evidence>
<gene>
    <name evidence="9" type="primary">ftsQ</name>
    <name evidence="11" type="ORF">IV417_02505</name>
</gene>
<evidence type="ECO:0000256" key="7">
    <source>
        <dbReference type="ARBA" id="ARBA00023136"/>
    </source>
</evidence>
<evidence type="ECO:0000256" key="1">
    <source>
        <dbReference type="ARBA" id="ARBA00004370"/>
    </source>
</evidence>
<keyword evidence="5 9" id="KW-0812">Transmembrane</keyword>
<dbReference type="PANTHER" id="PTHR35851">
    <property type="entry name" value="CELL DIVISION PROTEIN FTSQ"/>
    <property type="match status" value="1"/>
</dbReference>
<evidence type="ECO:0000256" key="9">
    <source>
        <dbReference type="HAMAP-Rule" id="MF_00911"/>
    </source>
</evidence>
<name>A0AAP2G2Q7_9RHOB</name>
<dbReference type="Gene3D" id="3.40.50.11690">
    <property type="entry name" value="Cell division protein FtsQ/DivIB"/>
    <property type="match status" value="1"/>
</dbReference>
<organism evidence="11 12">
    <name type="scientific">Harenicola maris</name>
    <dbReference type="NCBI Taxonomy" id="2841044"/>
    <lineage>
        <taxon>Bacteria</taxon>
        <taxon>Pseudomonadati</taxon>
        <taxon>Pseudomonadota</taxon>
        <taxon>Alphaproteobacteria</taxon>
        <taxon>Rhodobacterales</taxon>
        <taxon>Paracoccaceae</taxon>
        <taxon>Harenicola</taxon>
    </lineage>
</organism>
<evidence type="ECO:0000259" key="10">
    <source>
        <dbReference type="PROSITE" id="PS51779"/>
    </source>
</evidence>
<evidence type="ECO:0000256" key="2">
    <source>
        <dbReference type="ARBA" id="ARBA00022475"/>
    </source>
</evidence>
<protein>
    <recommendedName>
        <fullName evidence="9">Cell division protein FtsQ</fullName>
    </recommendedName>
</protein>
<keyword evidence="6 9" id="KW-1133">Transmembrane helix</keyword>
<evidence type="ECO:0000256" key="4">
    <source>
        <dbReference type="ARBA" id="ARBA00022618"/>
    </source>
</evidence>
<keyword evidence="3 9" id="KW-0997">Cell inner membrane</keyword>